<dbReference type="EMBL" id="JAUSWA010000032">
    <property type="protein sequence ID" value="MDQ0496139.1"/>
    <property type="molecule type" value="Genomic_DNA"/>
</dbReference>
<proteinExistence type="predicted"/>
<sequence>MTKAPNNAKEVESFADPLFAEKMKKYNVNGSSFAVVHDGKEYF</sequence>
<protein>
    <submittedName>
        <fullName evidence="1">Uncharacterized protein</fullName>
    </submittedName>
</protein>
<gene>
    <name evidence="1" type="ORF">QOZ95_004328</name>
</gene>
<keyword evidence="2" id="KW-1185">Reference proteome</keyword>
<evidence type="ECO:0000313" key="2">
    <source>
        <dbReference type="Proteomes" id="UP001242811"/>
    </source>
</evidence>
<comment type="caution">
    <text evidence="1">The sequence shown here is derived from an EMBL/GenBank/DDBJ whole genome shotgun (WGS) entry which is preliminary data.</text>
</comment>
<evidence type="ECO:0000313" key="1">
    <source>
        <dbReference type="EMBL" id="MDQ0496139.1"/>
    </source>
</evidence>
<name>A0ABU0L4B0_9BACL</name>
<accession>A0ABU0L4B0</accession>
<organism evidence="1 2">
    <name type="scientific">Paenibacillus brasilensis</name>
    <dbReference type="NCBI Taxonomy" id="128574"/>
    <lineage>
        <taxon>Bacteria</taxon>
        <taxon>Bacillati</taxon>
        <taxon>Bacillota</taxon>
        <taxon>Bacilli</taxon>
        <taxon>Bacillales</taxon>
        <taxon>Paenibacillaceae</taxon>
        <taxon>Paenibacillus</taxon>
    </lineage>
</organism>
<reference evidence="1 2" key="1">
    <citation type="submission" date="2023-07" db="EMBL/GenBank/DDBJ databases">
        <title>Genomic Encyclopedia of Type Strains, Phase IV (KMG-IV): sequencing the most valuable type-strain genomes for metagenomic binning, comparative biology and taxonomic classification.</title>
        <authorList>
            <person name="Goeker M."/>
        </authorList>
    </citation>
    <scope>NUCLEOTIDE SEQUENCE [LARGE SCALE GENOMIC DNA]</scope>
    <source>
        <strain evidence="1 2">DSM 14914</strain>
    </source>
</reference>
<dbReference type="Proteomes" id="UP001242811">
    <property type="component" value="Unassembled WGS sequence"/>
</dbReference>